<dbReference type="AlphaFoldDB" id="A0A5B0ELE5"/>
<gene>
    <name evidence="1" type="ORF">FQ154_01345</name>
</gene>
<protein>
    <submittedName>
        <fullName evidence="1">Uncharacterized protein</fullName>
    </submittedName>
</protein>
<comment type="caution">
    <text evidence="1">The sequence shown here is derived from an EMBL/GenBank/DDBJ whole genome shotgun (WGS) entry which is preliminary data.</text>
</comment>
<organism evidence="1 2">
    <name type="scientific">Paeniglutamicibacter gangotriensis</name>
    <dbReference type="NCBI Taxonomy" id="254787"/>
    <lineage>
        <taxon>Bacteria</taxon>
        <taxon>Bacillati</taxon>
        <taxon>Actinomycetota</taxon>
        <taxon>Actinomycetes</taxon>
        <taxon>Micrococcales</taxon>
        <taxon>Micrococcaceae</taxon>
        <taxon>Paeniglutamicibacter</taxon>
    </lineage>
</organism>
<dbReference type="Proteomes" id="UP000323856">
    <property type="component" value="Unassembled WGS sequence"/>
</dbReference>
<dbReference type="OrthoDB" id="4943917at2"/>
<dbReference type="EMBL" id="VOBL01000001">
    <property type="protein sequence ID" value="KAA0979834.1"/>
    <property type="molecule type" value="Genomic_DNA"/>
</dbReference>
<evidence type="ECO:0000313" key="1">
    <source>
        <dbReference type="EMBL" id="KAA0979834.1"/>
    </source>
</evidence>
<sequence length="157" mass="16405">MNTALVAESFIALDPADGTAAQLVSIQRDAQRAATLPGTRGAVQLRYHSLHLLPVELVDDLPGIWHALLEAVEGFLAMGSATVAFPTLETEIVLESTGKLTRFTAGKIKHLVDPAELIGGILDGAQAYFGFAPEVDGAAATRIGRLRASAQAAGLFA</sequence>
<dbReference type="RefSeq" id="WP_149618396.1">
    <property type="nucleotide sequence ID" value="NZ_VOBL01000001.1"/>
</dbReference>
<name>A0A5B0ELE5_9MICC</name>
<proteinExistence type="predicted"/>
<accession>A0A5B0ELE5</accession>
<evidence type="ECO:0000313" key="2">
    <source>
        <dbReference type="Proteomes" id="UP000323856"/>
    </source>
</evidence>
<reference evidence="1 2" key="1">
    <citation type="submission" date="2019-07" db="EMBL/GenBank/DDBJ databases">
        <title>Analysis of the biochemical properties, biological activity and biotechnological potential of siderophores and biosurfactants produced by Antarctic psychrotolerant bacteria.</title>
        <authorList>
            <person name="Styczynski M."/>
            <person name="Krucon T."/>
            <person name="Decewicz P."/>
            <person name="Dziewit L."/>
        </authorList>
    </citation>
    <scope>NUCLEOTIDE SEQUENCE [LARGE SCALE GENOMIC DNA]</scope>
    <source>
        <strain evidence="1 2">ANT_H27</strain>
    </source>
</reference>